<evidence type="ECO:0000256" key="6">
    <source>
        <dbReference type="ARBA" id="ARBA00048117"/>
    </source>
</evidence>
<dbReference type="Gene3D" id="3.30.420.40">
    <property type="match status" value="2"/>
</dbReference>
<dbReference type="InterPro" id="IPR043129">
    <property type="entry name" value="ATPase_NBD"/>
</dbReference>
<dbReference type="SUPFAM" id="SSF53067">
    <property type="entry name" value="Actin-like ATPase domain"/>
    <property type="match status" value="1"/>
</dbReference>
<dbReference type="Proteomes" id="UP000231259">
    <property type="component" value="Unassembled WGS sequence"/>
</dbReference>
<dbReference type="InterPro" id="IPR000905">
    <property type="entry name" value="Gcp-like_dom"/>
</dbReference>
<gene>
    <name evidence="7" type="primary">tsaD</name>
    <name evidence="9" type="ORF">P775_19215</name>
</gene>
<evidence type="ECO:0000256" key="3">
    <source>
        <dbReference type="ARBA" id="ARBA00022723"/>
    </source>
</evidence>
<keyword evidence="3 7" id="KW-0479">Metal-binding</keyword>
<comment type="catalytic activity">
    <reaction evidence="6 7">
        <text>L-threonylcarbamoyladenylate + adenosine(37) in tRNA = N(6)-L-threonylcarbamoyladenosine(37) in tRNA + AMP + H(+)</text>
        <dbReference type="Rhea" id="RHEA:37059"/>
        <dbReference type="Rhea" id="RHEA-COMP:10162"/>
        <dbReference type="Rhea" id="RHEA-COMP:10163"/>
        <dbReference type="ChEBI" id="CHEBI:15378"/>
        <dbReference type="ChEBI" id="CHEBI:73682"/>
        <dbReference type="ChEBI" id="CHEBI:74411"/>
        <dbReference type="ChEBI" id="CHEBI:74418"/>
        <dbReference type="ChEBI" id="CHEBI:456215"/>
        <dbReference type="EC" id="2.3.1.234"/>
    </reaction>
</comment>
<comment type="similarity">
    <text evidence="7">Belongs to the KAE1 / TsaD family.</text>
</comment>
<evidence type="ECO:0000256" key="7">
    <source>
        <dbReference type="HAMAP-Rule" id="MF_01445"/>
    </source>
</evidence>
<feature type="binding site" evidence="7">
    <location>
        <position position="188"/>
    </location>
    <ligand>
        <name>substrate</name>
    </ligand>
</feature>
<feature type="binding site" evidence="7">
    <location>
        <position position="115"/>
    </location>
    <ligand>
        <name>Fe cation</name>
        <dbReference type="ChEBI" id="CHEBI:24875"/>
    </ligand>
</feature>
<evidence type="ECO:0000256" key="2">
    <source>
        <dbReference type="ARBA" id="ARBA00022694"/>
    </source>
</evidence>
<comment type="subcellular location">
    <subcellularLocation>
        <location evidence="7">Cytoplasm</location>
    </subcellularLocation>
</comment>
<organism evidence="9 10">
    <name type="scientific">Puniceibacterium antarcticum</name>
    <dbReference type="NCBI Taxonomy" id="1206336"/>
    <lineage>
        <taxon>Bacteria</taxon>
        <taxon>Pseudomonadati</taxon>
        <taxon>Pseudomonadota</taxon>
        <taxon>Alphaproteobacteria</taxon>
        <taxon>Rhodobacterales</taxon>
        <taxon>Paracoccaceae</taxon>
        <taxon>Puniceibacterium</taxon>
    </lineage>
</organism>
<dbReference type="PANTHER" id="PTHR11735">
    <property type="entry name" value="TRNA N6-ADENOSINE THREONYLCARBAMOYLTRANSFERASE"/>
    <property type="match status" value="1"/>
</dbReference>
<keyword evidence="10" id="KW-1185">Reference proteome</keyword>
<feature type="binding site" evidence="7">
    <location>
        <begin position="138"/>
        <end position="142"/>
    </location>
    <ligand>
        <name>substrate</name>
    </ligand>
</feature>
<dbReference type="FunFam" id="3.30.420.40:FF:000012">
    <property type="entry name" value="tRNA N6-adenosine threonylcarbamoyltransferase"/>
    <property type="match status" value="1"/>
</dbReference>
<dbReference type="GO" id="GO:0061711">
    <property type="term" value="F:tRNA N(6)-L-threonylcarbamoyladenine synthase activity"/>
    <property type="evidence" value="ECO:0007669"/>
    <property type="project" value="UniProtKB-EC"/>
</dbReference>
<dbReference type="PANTHER" id="PTHR11735:SF6">
    <property type="entry name" value="TRNA N6-ADENOSINE THREONYLCARBAMOYLTRANSFERASE, MITOCHONDRIAL"/>
    <property type="match status" value="1"/>
</dbReference>
<feature type="binding site" evidence="7">
    <location>
        <position position="184"/>
    </location>
    <ligand>
        <name>substrate</name>
    </ligand>
</feature>
<dbReference type="NCBIfam" id="TIGR03723">
    <property type="entry name" value="T6A_TsaD_YgjD"/>
    <property type="match status" value="1"/>
</dbReference>
<dbReference type="EMBL" id="AWWI01000121">
    <property type="protein sequence ID" value="PIL18704.1"/>
    <property type="molecule type" value="Genomic_DNA"/>
</dbReference>
<comment type="function">
    <text evidence="7">Required for the formation of a threonylcarbamoyl group on adenosine at position 37 (t(6)A37) in tRNAs that read codons beginning with adenine. Is involved in the transfer of the threonylcarbamoyl moiety of threonylcarbamoyl-AMP (TC-AMP) to the N6 group of A37, together with TsaE and TsaB. TsaD likely plays a direct catalytic role in this reaction.</text>
</comment>
<feature type="domain" description="Gcp-like" evidence="8">
    <location>
        <begin position="28"/>
        <end position="306"/>
    </location>
</feature>
<keyword evidence="7" id="KW-0963">Cytoplasm</keyword>
<feature type="binding site" evidence="7">
    <location>
        <position position="300"/>
    </location>
    <ligand>
        <name>Fe cation</name>
        <dbReference type="ChEBI" id="CHEBI:24875"/>
    </ligand>
</feature>
<proteinExistence type="inferred from homology"/>
<keyword evidence="4 7" id="KW-0408">Iron</keyword>
<dbReference type="EC" id="2.3.1.234" evidence="7"/>
<dbReference type="InterPro" id="IPR022450">
    <property type="entry name" value="TsaD"/>
</dbReference>
<dbReference type="NCBIfam" id="TIGR00329">
    <property type="entry name" value="gcp_kae1"/>
    <property type="match status" value="1"/>
</dbReference>
<comment type="cofactor">
    <cofactor evidence="7">
        <name>Fe(2+)</name>
        <dbReference type="ChEBI" id="CHEBI:29033"/>
    </cofactor>
    <text evidence="7">Binds 1 Fe(2+) ion per subunit.</text>
</comment>
<sequence length="332" mass="35230">MSTADLVLGIETSCDDTSVALVDRGGRVIACETVSQFDIHAEFGGVFPELASRAHLEAVLPTVSKVLKVVDGDISRIRAIGVTRGPGLIGSLIVGVNTAQALGLAWGKPVFGVNHLRGHLRSPDLEEKRITYPALLLLVSGGHTLLCHMLSATEITVLGTTRDDSVGETYDKVARMLDLGMPGGPALDRLAATGRAVHRFPRPMIREGYEFSFSGLKSSVARMLEKDPGVDRADVAASFVAACLDVLGTKVRRALGEHAAKSLVVVGGVAASQQIRQLVEDICTEAGIIPCLPPLRWATDNAAMIALATWDYVDRGAEADMRTVPSMALAAW</sequence>
<comment type="caution">
    <text evidence="7">Lacks conserved residue(s) required for the propagation of feature annotation.</text>
</comment>
<evidence type="ECO:0000256" key="4">
    <source>
        <dbReference type="ARBA" id="ARBA00023004"/>
    </source>
</evidence>
<evidence type="ECO:0000259" key="8">
    <source>
        <dbReference type="Pfam" id="PF00814"/>
    </source>
</evidence>
<dbReference type="AlphaFoldDB" id="A0A2G8RAY7"/>
<dbReference type="GO" id="GO:0002949">
    <property type="term" value="P:tRNA threonylcarbamoyladenosine modification"/>
    <property type="evidence" value="ECO:0007669"/>
    <property type="project" value="UniProtKB-UniRule"/>
</dbReference>
<keyword evidence="5 7" id="KW-0012">Acyltransferase</keyword>
<keyword evidence="2 7" id="KW-0819">tRNA processing</keyword>
<dbReference type="OrthoDB" id="9806197at2"/>
<reference evidence="9 10" key="1">
    <citation type="submission" date="2013-09" db="EMBL/GenBank/DDBJ databases">
        <title>Genome sequencing of Phaeobacter antarcticus sp. nov. SM1211.</title>
        <authorList>
            <person name="Zhang X.-Y."/>
            <person name="Liu C."/>
            <person name="Chen X.-L."/>
            <person name="Xie B.-B."/>
            <person name="Qin Q.-L."/>
            <person name="Rong J.-C."/>
            <person name="Zhang Y.-Z."/>
        </authorList>
    </citation>
    <scope>NUCLEOTIDE SEQUENCE [LARGE SCALE GENOMIC DNA]</scope>
    <source>
        <strain evidence="9 10">SM1211</strain>
    </source>
</reference>
<dbReference type="HAMAP" id="MF_01445">
    <property type="entry name" value="TsaD"/>
    <property type="match status" value="1"/>
</dbReference>
<accession>A0A2G8RAY7</accession>
<dbReference type="InterPro" id="IPR017861">
    <property type="entry name" value="KAE1/TsaD"/>
</dbReference>
<dbReference type="PRINTS" id="PR00789">
    <property type="entry name" value="OSIALOPTASE"/>
</dbReference>
<evidence type="ECO:0000313" key="9">
    <source>
        <dbReference type="EMBL" id="PIL18704.1"/>
    </source>
</evidence>
<name>A0A2G8RAY7_9RHOB</name>
<evidence type="ECO:0000256" key="1">
    <source>
        <dbReference type="ARBA" id="ARBA00022679"/>
    </source>
</evidence>
<comment type="caution">
    <text evidence="9">The sequence shown here is derived from an EMBL/GenBank/DDBJ whole genome shotgun (WGS) entry which is preliminary data.</text>
</comment>
<feature type="binding site" evidence="7">
    <location>
        <position position="119"/>
    </location>
    <ligand>
        <name>Fe cation</name>
        <dbReference type="ChEBI" id="CHEBI:24875"/>
    </ligand>
</feature>
<dbReference type="Pfam" id="PF00814">
    <property type="entry name" value="TsaD"/>
    <property type="match status" value="1"/>
</dbReference>
<dbReference type="RefSeq" id="WP_099912339.1">
    <property type="nucleotide sequence ID" value="NZ_AWWI01000121.1"/>
</dbReference>
<dbReference type="GO" id="GO:0005506">
    <property type="term" value="F:iron ion binding"/>
    <property type="evidence" value="ECO:0007669"/>
    <property type="project" value="UniProtKB-UniRule"/>
</dbReference>
<protein>
    <recommendedName>
        <fullName evidence="7">tRNA N6-adenosine threonylcarbamoyltransferase</fullName>
        <ecNumber evidence="7">2.3.1.234</ecNumber>
    </recommendedName>
    <alternativeName>
        <fullName evidence="7">N6-L-threonylcarbamoyladenine synthase</fullName>
        <shortName evidence="7">t(6)A synthase</shortName>
    </alternativeName>
    <alternativeName>
        <fullName evidence="7">t(6)A37 threonylcarbamoyladenosine biosynthesis protein TsaD</fullName>
    </alternativeName>
    <alternativeName>
        <fullName evidence="7">tRNA threonylcarbamoyladenosine biosynthesis protein TsaD</fullName>
    </alternativeName>
</protein>
<keyword evidence="1 7" id="KW-0808">Transferase</keyword>
<evidence type="ECO:0000313" key="10">
    <source>
        <dbReference type="Proteomes" id="UP000231259"/>
    </source>
</evidence>
<feature type="binding site" evidence="7">
    <location>
        <position position="171"/>
    </location>
    <ligand>
        <name>substrate</name>
    </ligand>
</feature>
<evidence type="ECO:0000256" key="5">
    <source>
        <dbReference type="ARBA" id="ARBA00023315"/>
    </source>
</evidence>
<dbReference type="GO" id="GO:0005737">
    <property type="term" value="C:cytoplasm"/>
    <property type="evidence" value="ECO:0007669"/>
    <property type="project" value="UniProtKB-SubCell"/>
</dbReference>